<dbReference type="STRING" id="1382522.W6MNU9"/>
<reference evidence="12" key="2">
    <citation type="submission" date="2014-02" db="EMBL/GenBank/DDBJ databases">
        <title>Complete DNA sequence of /Kuraishia capsulata/ illustrates novel genomic features among budding yeasts (/Saccharomycotina/).</title>
        <authorList>
            <person name="Morales L."/>
            <person name="Noel B."/>
            <person name="Porcel B."/>
            <person name="Marcet-Houben M."/>
            <person name="Hullo M-F."/>
            <person name="Sacerdot C."/>
            <person name="Tekaia F."/>
            <person name="Leh-Louis V."/>
            <person name="Despons L."/>
            <person name="Khanna V."/>
            <person name="Aury J-M."/>
            <person name="Barbe V."/>
            <person name="Couloux A."/>
            <person name="Labadie K."/>
            <person name="Pelletier E."/>
            <person name="Souciet J-L."/>
            <person name="Boekhout T."/>
            <person name="Gabaldon T."/>
            <person name="Wincker P."/>
            <person name="Dujon B."/>
        </authorList>
    </citation>
    <scope>NUCLEOTIDE SEQUENCE</scope>
    <source>
        <strain evidence="12">CBS 1993</strain>
    </source>
</reference>
<dbReference type="CDD" id="cd07322">
    <property type="entry name" value="PriL_PriS_Eukaryotic"/>
    <property type="match status" value="1"/>
</dbReference>
<keyword evidence="3 9" id="KW-0639">Primosome</keyword>
<name>W6MNU9_9ASCO</name>
<dbReference type="AlphaFoldDB" id="W6MNU9"/>
<gene>
    <name evidence="12" type="ORF">KUCA_T00002711001</name>
</gene>
<evidence type="ECO:0000256" key="5">
    <source>
        <dbReference type="ARBA" id="ARBA00022723"/>
    </source>
</evidence>
<keyword evidence="4 9" id="KW-0235">DNA replication</keyword>
<comment type="similarity">
    <text evidence="1 9">Belongs to the eukaryotic-type primase large subunit family.</text>
</comment>
<evidence type="ECO:0000256" key="4">
    <source>
        <dbReference type="ARBA" id="ARBA00022705"/>
    </source>
</evidence>
<evidence type="ECO:0000256" key="6">
    <source>
        <dbReference type="ARBA" id="ARBA00023004"/>
    </source>
</evidence>
<dbReference type="GO" id="GO:0003899">
    <property type="term" value="F:DNA-directed RNA polymerase activity"/>
    <property type="evidence" value="ECO:0007669"/>
    <property type="project" value="EnsemblFungi"/>
</dbReference>
<dbReference type="GO" id="GO:0005635">
    <property type="term" value="C:nuclear envelope"/>
    <property type="evidence" value="ECO:0007669"/>
    <property type="project" value="EnsemblFungi"/>
</dbReference>
<dbReference type="OrthoDB" id="421393at2759"/>
<dbReference type="GO" id="GO:0005658">
    <property type="term" value="C:alpha DNA polymerase:primase complex"/>
    <property type="evidence" value="ECO:0007669"/>
    <property type="project" value="EnsemblFungi"/>
</dbReference>
<keyword evidence="6 9" id="KW-0408">Iron</keyword>
<comment type="cofactor">
    <cofactor evidence="9">
        <name>[4Fe-4S] cluster</name>
        <dbReference type="ChEBI" id="CHEBI:49883"/>
    </cofactor>
    <text evidence="9">Binds 1 [4Fe-4S] cluster.</text>
</comment>
<evidence type="ECO:0000256" key="10">
    <source>
        <dbReference type="PIRSR" id="PIRSR009449-1"/>
    </source>
</evidence>
<sequence>MFRQTKRRALGRRNFESSVHINAYDNSLKAQELLETVYPSRLSLYTLPPQNEITLDQFETWAIDRLKVLLEIEACIQNGRPLKETEQVIKPLLAKLLPLTATSKDAELLVKERKKDHVSHYILRLAFCKSEELRVRFVRAETTLFKIRFMSCSMSEQKEFTDRLSLPWEAVGDSTKRKLADKLYNACHGVIRNYLVLNSGGANANISEDHIKSFFNQESFLKVPFEYIGDLIATKSVYLHLGFGYVPQVSVLSLLASEFQTSMTRDLLVTRKFLSQLDEDDRVLPVLNHLSQGYVAAEIQSDFTQSDSDVTDITADSVISEGIARHYPLCGTNLVKGVLANHHLRFQGRQQLTLFLKGIGLNIDQAMIFWQKQFTSGPGAMTIDKFQKEYRYNIRHSYGLEGARINYRPYDCRQILKHPRPAKGEYHGCPYRDFTSERLVVQLEEMGINDKQSQVEVLDQKEMGNYQNACTKVFELTHKSQMEKLAASGLGKTYKVDQTSIAHPNQYFERSRNLERWLDKAGEMAK</sequence>
<dbReference type="Pfam" id="PF26466">
    <property type="entry name" value="DNA_primase_lrg_N"/>
    <property type="match status" value="1"/>
</dbReference>
<dbReference type="GO" id="GO:0006302">
    <property type="term" value="P:double-strand break repair"/>
    <property type="evidence" value="ECO:0007669"/>
    <property type="project" value="EnsemblFungi"/>
</dbReference>
<dbReference type="EMBL" id="HG793127">
    <property type="protein sequence ID" value="CDK26737.1"/>
    <property type="molecule type" value="Genomic_DNA"/>
</dbReference>
<evidence type="ECO:0000256" key="3">
    <source>
        <dbReference type="ARBA" id="ARBA00022515"/>
    </source>
</evidence>
<dbReference type="Proteomes" id="UP000019384">
    <property type="component" value="Unassembled WGS sequence"/>
</dbReference>
<evidence type="ECO:0000313" key="13">
    <source>
        <dbReference type="Proteomes" id="UP000019384"/>
    </source>
</evidence>
<dbReference type="GO" id="GO:0003697">
    <property type="term" value="F:single-stranded DNA binding"/>
    <property type="evidence" value="ECO:0007669"/>
    <property type="project" value="EnsemblFungi"/>
</dbReference>
<feature type="binding site" evidence="10">
    <location>
        <position position="470"/>
    </location>
    <ligand>
        <name>[4Fe-4S] cluster</name>
        <dbReference type="ChEBI" id="CHEBI:49883"/>
    </ligand>
</feature>
<feature type="binding site" evidence="10">
    <location>
        <position position="429"/>
    </location>
    <ligand>
        <name>[4Fe-4S] cluster</name>
        <dbReference type="ChEBI" id="CHEBI:49883"/>
    </ligand>
</feature>
<dbReference type="GO" id="GO:0006270">
    <property type="term" value="P:DNA replication initiation"/>
    <property type="evidence" value="ECO:0007669"/>
    <property type="project" value="EnsemblFungi"/>
</dbReference>
<dbReference type="PANTHER" id="PTHR10537">
    <property type="entry name" value="DNA PRIMASE LARGE SUBUNIT"/>
    <property type="match status" value="1"/>
</dbReference>
<feature type="binding site" evidence="10">
    <location>
        <position position="412"/>
    </location>
    <ligand>
        <name>[4Fe-4S] cluster</name>
        <dbReference type="ChEBI" id="CHEBI:49883"/>
    </ligand>
</feature>
<keyword evidence="5 9" id="KW-0479">Metal-binding</keyword>
<evidence type="ECO:0000256" key="1">
    <source>
        <dbReference type="ARBA" id="ARBA00010564"/>
    </source>
</evidence>
<comment type="function">
    <text evidence="9">DNA primase is the polymerase that synthesizes small RNA primers for the Okazaki fragments made during discontinuous DNA replication.</text>
</comment>
<keyword evidence="13" id="KW-1185">Reference proteome</keyword>
<proteinExistence type="inferred from homology"/>
<feature type="domain" description="DNA primase large subunit C-terminal" evidence="11">
    <location>
        <begin position="324"/>
        <end position="508"/>
    </location>
</feature>
<dbReference type="GO" id="GO:0006269">
    <property type="term" value="P:DNA replication, synthesis of primer"/>
    <property type="evidence" value="ECO:0007669"/>
    <property type="project" value="UniProtKB-KW"/>
</dbReference>
<dbReference type="InterPro" id="IPR016558">
    <property type="entry name" value="DNA_primase_lsu_euk"/>
</dbReference>
<dbReference type="InterPro" id="IPR058560">
    <property type="entry name" value="DNA_primase_C"/>
</dbReference>
<keyword evidence="8 9" id="KW-0238">DNA-binding</keyword>
<evidence type="ECO:0000256" key="2">
    <source>
        <dbReference type="ARBA" id="ARBA00022485"/>
    </source>
</evidence>
<dbReference type="InterPro" id="IPR007238">
    <property type="entry name" value="DNA_primase_lsu_euk/arc"/>
</dbReference>
<keyword evidence="2 9" id="KW-0004">4Fe-4S</keyword>
<accession>W6MNU9</accession>
<protein>
    <recommendedName>
        <fullName evidence="9">DNA primase large subunit</fullName>
    </recommendedName>
</protein>
<dbReference type="Pfam" id="PF04104">
    <property type="entry name" value="DNA_primase_lrg"/>
    <property type="match status" value="1"/>
</dbReference>
<reference evidence="12" key="1">
    <citation type="submission" date="2013-12" db="EMBL/GenBank/DDBJ databases">
        <authorList>
            <person name="Genoscope - CEA"/>
        </authorList>
    </citation>
    <scope>NUCLEOTIDE SEQUENCE</scope>
    <source>
        <strain evidence="12">CBS 1993</strain>
    </source>
</reference>
<evidence type="ECO:0000256" key="9">
    <source>
        <dbReference type="PIRNR" id="PIRNR009449"/>
    </source>
</evidence>
<dbReference type="Gene3D" id="1.20.930.80">
    <property type="match status" value="1"/>
</dbReference>
<feature type="binding site" evidence="10">
    <location>
        <position position="330"/>
    </location>
    <ligand>
        <name>[4Fe-4S] cluster</name>
        <dbReference type="ChEBI" id="CHEBI:49883"/>
    </ligand>
</feature>
<dbReference type="PANTHER" id="PTHR10537:SF3">
    <property type="entry name" value="DNA PRIMASE LARGE SUBUNIT"/>
    <property type="match status" value="1"/>
</dbReference>
<evidence type="ECO:0000256" key="8">
    <source>
        <dbReference type="ARBA" id="ARBA00023125"/>
    </source>
</evidence>
<evidence type="ECO:0000259" key="11">
    <source>
        <dbReference type="Pfam" id="PF04104"/>
    </source>
</evidence>
<dbReference type="HOGENOM" id="CLU_026253_1_0_1"/>
<dbReference type="GeneID" id="34520125"/>
<dbReference type="RefSeq" id="XP_022458737.1">
    <property type="nucleotide sequence ID" value="XM_022602987.1"/>
</dbReference>
<organism evidence="12 13">
    <name type="scientific">Kuraishia capsulata CBS 1993</name>
    <dbReference type="NCBI Taxonomy" id="1382522"/>
    <lineage>
        <taxon>Eukaryota</taxon>
        <taxon>Fungi</taxon>
        <taxon>Dikarya</taxon>
        <taxon>Ascomycota</taxon>
        <taxon>Saccharomycotina</taxon>
        <taxon>Pichiomycetes</taxon>
        <taxon>Pichiales</taxon>
        <taxon>Pichiaceae</taxon>
        <taxon>Kuraishia</taxon>
    </lineage>
</organism>
<dbReference type="GO" id="GO:0046872">
    <property type="term" value="F:metal ion binding"/>
    <property type="evidence" value="ECO:0007669"/>
    <property type="project" value="UniProtKB-UniRule"/>
</dbReference>
<evidence type="ECO:0000256" key="7">
    <source>
        <dbReference type="ARBA" id="ARBA00023014"/>
    </source>
</evidence>
<evidence type="ECO:0000313" key="12">
    <source>
        <dbReference type="EMBL" id="CDK26737.1"/>
    </source>
</evidence>
<dbReference type="GO" id="GO:0051539">
    <property type="term" value="F:4 iron, 4 sulfur cluster binding"/>
    <property type="evidence" value="ECO:0007669"/>
    <property type="project" value="UniProtKB-UniRule"/>
</dbReference>
<keyword evidence="7 9" id="KW-0411">Iron-sulfur</keyword>
<dbReference type="PIRSF" id="PIRSF009449">
    <property type="entry name" value="DNA_primase_large_subunit"/>
    <property type="match status" value="1"/>
</dbReference>